<dbReference type="RefSeq" id="XP_049146706.1">
    <property type="nucleotide sequence ID" value="XM_049289561.1"/>
</dbReference>
<protein>
    <submittedName>
        <fullName evidence="2">Uncharacterized protein</fullName>
    </submittedName>
</protein>
<feature type="compositionally biased region" description="Polar residues" evidence="1">
    <location>
        <begin position="620"/>
        <end position="640"/>
    </location>
</feature>
<dbReference type="GeneID" id="73344571"/>
<dbReference type="KEGG" id="clup:CLUP02_10585"/>
<sequence length="640" mass="72002">MVQGFHTHTSLTPLTIKVSVSTDYTSLAHHSRPVHEHRYSATLASTLLASRLYYSFQAIGLIYDKRTCLLDVWLQPSEREIFRGPCCLPHKCQAFMAPLSLSLKAAELTSPDLHGLGITWKLHFKHFGQIYQICLSLENQTNPISGLFRSLFSVVFERTTSASDGDRSFWGSKLWERNRQIFDWAPPSSIRCSRDRQPLTTPPVTTAVMLLGAVLEAHQPATRQTHLRRTVQLREATAVPGRKTGPRIMDQSPEPSSVYRVFGPTTTVTGIAAAADANVRSEKKTPLAQAYLPVQQSHVGWFGKGIDSERSKTTQKVEPGKLLFLQIDSIASKLESHIIQVGSQYRVSMTILPDTEPRFLRLRSSSREFRLVNFSSASTLFFSLGNQSEAHRDPTRPANYDNFIGAESPFARFTIADGLRQDSQHEKNIRSEADQSIWPFSISMTDNYRRQGQNRPGYAGFEFGIEMPRDRRPESYPDTTLRSNHDDIKILREERDTSIGSIVMKAMATTHGQLFQHDEYLIPIQLSAFRPIIVHCRQIDKSTIFAFRITNAGLWPELLRSGLRNRKSYGVLSSDLHAEPAQHNRPILAHVGSRAFKHARPLAVISNLGPFASRPESETSKSVLGLQTTGKDSTLIQRPE</sequence>
<organism evidence="2 3">
    <name type="scientific">Colletotrichum lupini</name>
    <dbReference type="NCBI Taxonomy" id="145971"/>
    <lineage>
        <taxon>Eukaryota</taxon>
        <taxon>Fungi</taxon>
        <taxon>Dikarya</taxon>
        <taxon>Ascomycota</taxon>
        <taxon>Pezizomycotina</taxon>
        <taxon>Sordariomycetes</taxon>
        <taxon>Hypocreomycetidae</taxon>
        <taxon>Glomerellales</taxon>
        <taxon>Glomerellaceae</taxon>
        <taxon>Colletotrichum</taxon>
        <taxon>Colletotrichum acutatum species complex</taxon>
    </lineage>
</organism>
<dbReference type="EMBL" id="CP019477">
    <property type="protein sequence ID" value="UQC85089.1"/>
    <property type="molecule type" value="Genomic_DNA"/>
</dbReference>
<evidence type="ECO:0000313" key="2">
    <source>
        <dbReference type="EMBL" id="UQC85089.1"/>
    </source>
</evidence>
<keyword evidence="3" id="KW-1185">Reference proteome</keyword>
<evidence type="ECO:0000313" key="3">
    <source>
        <dbReference type="Proteomes" id="UP000830671"/>
    </source>
</evidence>
<proteinExistence type="predicted"/>
<dbReference type="AlphaFoldDB" id="A0A9Q8WIX3"/>
<reference evidence="2" key="1">
    <citation type="journal article" date="2021" name="Mol. Plant Microbe Interact.">
        <title>Complete Genome Sequence of the Plant-Pathogenic Fungus Colletotrichum lupini.</title>
        <authorList>
            <person name="Baroncelli R."/>
            <person name="Pensec F."/>
            <person name="Da Lio D."/>
            <person name="Boufleur T."/>
            <person name="Vicente I."/>
            <person name="Sarrocco S."/>
            <person name="Picot A."/>
            <person name="Baraldi E."/>
            <person name="Sukno S."/>
            <person name="Thon M."/>
            <person name="Le Floch G."/>
        </authorList>
    </citation>
    <scope>NUCLEOTIDE SEQUENCE</scope>
    <source>
        <strain evidence="2">IMI 504893</strain>
    </source>
</reference>
<dbReference type="Proteomes" id="UP000830671">
    <property type="component" value="Chromosome 5"/>
</dbReference>
<evidence type="ECO:0000256" key="1">
    <source>
        <dbReference type="SAM" id="MobiDB-lite"/>
    </source>
</evidence>
<gene>
    <name evidence="2" type="ORF">CLUP02_10585</name>
</gene>
<feature type="region of interest" description="Disordered" evidence="1">
    <location>
        <begin position="613"/>
        <end position="640"/>
    </location>
</feature>
<name>A0A9Q8WIX3_9PEZI</name>
<accession>A0A9Q8WIX3</accession>